<sequence length="320" mass="35628">MKLFLGNSPIILHAVLFVYSTRLIDGLNFCEESSTNSILSFRIIGGSRVESGLNWMAKLISYNENGEGILCGATVIDDFWLMTAAHCARQLKTRSYVTLRRPETLKEATFAVQEAYIHPDYNNETADNDIALLKISLNLTKRGIPAVCLARNDVDFLKKYNSGMVVGYGLVLDVTSLGSAILENSQTLQITTVPLIPDSECYTTWRVLSLRSVDITKKQLCAGSYMHGTAPGDSGGPLLIRKTSGEYVQIGITSFGADGLDGIVDQGKFPGVYTRVSKYVPWMERVIYSREKRFQNSSHNSLLSHFWSIFVIFQTVFTYL</sequence>
<keyword evidence="3 7" id="KW-0378">Hydrolase</keyword>
<evidence type="ECO:0000256" key="2">
    <source>
        <dbReference type="ARBA" id="ARBA00022729"/>
    </source>
</evidence>
<dbReference type="PROSITE" id="PS50240">
    <property type="entry name" value="TRYPSIN_DOM"/>
    <property type="match status" value="1"/>
</dbReference>
<dbReference type="InterPro" id="IPR033116">
    <property type="entry name" value="TRYPSIN_SER"/>
</dbReference>
<keyword evidence="5" id="KW-1015">Disulfide bond</keyword>
<protein>
    <submittedName>
        <fullName evidence="10">Peptidase S1 domain-containing protein</fullName>
    </submittedName>
</protein>
<feature type="domain" description="Peptidase S1" evidence="9">
    <location>
        <begin position="43"/>
        <end position="288"/>
    </location>
</feature>
<evidence type="ECO:0000256" key="6">
    <source>
        <dbReference type="ARBA" id="ARBA00023180"/>
    </source>
</evidence>
<dbReference type="InterPro" id="IPR018114">
    <property type="entry name" value="TRYPSIN_HIS"/>
</dbReference>
<dbReference type="PROSITE" id="PS00135">
    <property type="entry name" value="TRYPSIN_SER"/>
    <property type="match status" value="1"/>
</dbReference>
<reference evidence="11" key="1">
    <citation type="submission" date="2010-08" db="EMBL/GenBank/DDBJ databases">
        <authorList>
            <consortium name="Caenorhabditis japonica Sequencing Consortium"/>
            <person name="Wilson R.K."/>
        </authorList>
    </citation>
    <scope>NUCLEOTIDE SEQUENCE [LARGE SCALE GENOMIC DNA]</scope>
    <source>
        <strain evidence="11">DF5081</strain>
    </source>
</reference>
<evidence type="ECO:0000313" key="10">
    <source>
        <dbReference type="EnsemblMetazoa" id="CJA19497.1"/>
    </source>
</evidence>
<dbReference type="InterPro" id="IPR009003">
    <property type="entry name" value="Peptidase_S1_PA"/>
</dbReference>
<evidence type="ECO:0000259" key="9">
    <source>
        <dbReference type="PROSITE" id="PS50240"/>
    </source>
</evidence>
<evidence type="ECO:0000256" key="3">
    <source>
        <dbReference type="ARBA" id="ARBA00022801"/>
    </source>
</evidence>
<dbReference type="AlphaFoldDB" id="A0A8R1E4D7"/>
<keyword evidence="1 7" id="KW-0645">Protease</keyword>
<dbReference type="InterPro" id="IPR001254">
    <property type="entry name" value="Trypsin_dom"/>
</dbReference>
<evidence type="ECO:0000256" key="1">
    <source>
        <dbReference type="ARBA" id="ARBA00022670"/>
    </source>
</evidence>
<organism evidence="10 11">
    <name type="scientific">Caenorhabditis japonica</name>
    <dbReference type="NCBI Taxonomy" id="281687"/>
    <lineage>
        <taxon>Eukaryota</taxon>
        <taxon>Metazoa</taxon>
        <taxon>Ecdysozoa</taxon>
        <taxon>Nematoda</taxon>
        <taxon>Chromadorea</taxon>
        <taxon>Rhabditida</taxon>
        <taxon>Rhabditina</taxon>
        <taxon>Rhabditomorpha</taxon>
        <taxon>Rhabditoidea</taxon>
        <taxon>Rhabditidae</taxon>
        <taxon>Peloderinae</taxon>
        <taxon>Caenorhabditis</taxon>
    </lineage>
</organism>
<dbReference type="CDD" id="cd00190">
    <property type="entry name" value="Tryp_SPc"/>
    <property type="match status" value="1"/>
</dbReference>
<dbReference type="SUPFAM" id="SSF50494">
    <property type="entry name" value="Trypsin-like serine proteases"/>
    <property type="match status" value="1"/>
</dbReference>
<evidence type="ECO:0000256" key="8">
    <source>
        <dbReference type="SAM" id="SignalP"/>
    </source>
</evidence>
<dbReference type="Pfam" id="PF00089">
    <property type="entry name" value="Trypsin"/>
    <property type="match status" value="1"/>
</dbReference>
<feature type="signal peptide" evidence="8">
    <location>
        <begin position="1"/>
        <end position="26"/>
    </location>
</feature>
<dbReference type="InterPro" id="IPR043504">
    <property type="entry name" value="Peptidase_S1_PA_chymotrypsin"/>
</dbReference>
<dbReference type="PRINTS" id="PR00722">
    <property type="entry name" value="CHYMOTRYPSIN"/>
</dbReference>
<dbReference type="Proteomes" id="UP000005237">
    <property type="component" value="Unassembled WGS sequence"/>
</dbReference>
<name>A0A8R1E4D7_CAEJA</name>
<dbReference type="Gene3D" id="2.40.10.10">
    <property type="entry name" value="Trypsin-like serine proteases"/>
    <property type="match status" value="1"/>
</dbReference>
<keyword evidence="6" id="KW-0325">Glycoprotein</keyword>
<dbReference type="GO" id="GO:0006508">
    <property type="term" value="P:proteolysis"/>
    <property type="evidence" value="ECO:0007669"/>
    <property type="project" value="UniProtKB-KW"/>
</dbReference>
<dbReference type="SMART" id="SM00020">
    <property type="entry name" value="Tryp_SPc"/>
    <property type="match status" value="1"/>
</dbReference>
<reference evidence="10" key="2">
    <citation type="submission" date="2022-06" db="UniProtKB">
        <authorList>
            <consortium name="EnsemblMetazoa"/>
        </authorList>
    </citation>
    <scope>IDENTIFICATION</scope>
    <source>
        <strain evidence="10">DF5081</strain>
    </source>
</reference>
<evidence type="ECO:0000256" key="5">
    <source>
        <dbReference type="ARBA" id="ARBA00023157"/>
    </source>
</evidence>
<keyword evidence="2 8" id="KW-0732">Signal</keyword>
<dbReference type="InterPro" id="IPR001314">
    <property type="entry name" value="Peptidase_S1A"/>
</dbReference>
<dbReference type="PANTHER" id="PTHR24253">
    <property type="entry name" value="TRANSMEMBRANE PROTEASE SERINE"/>
    <property type="match status" value="1"/>
</dbReference>
<dbReference type="PROSITE" id="PS00134">
    <property type="entry name" value="TRYPSIN_HIS"/>
    <property type="match status" value="1"/>
</dbReference>
<keyword evidence="4 7" id="KW-0720">Serine protease</keyword>
<accession>A0A8R1E4D7</accession>
<dbReference type="EnsemblMetazoa" id="CJA19497.1">
    <property type="protein sequence ID" value="CJA19497.1"/>
    <property type="gene ID" value="WBGene00138701"/>
</dbReference>
<evidence type="ECO:0000256" key="4">
    <source>
        <dbReference type="ARBA" id="ARBA00022825"/>
    </source>
</evidence>
<keyword evidence="11" id="KW-1185">Reference proteome</keyword>
<dbReference type="PANTHER" id="PTHR24253:SF144">
    <property type="entry name" value="CHYMOTRYPSIN-LIKE PROTEASE CTRL-1-RELATED"/>
    <property type="match status" value="1"/>
</dbReference>
<dbReference type="GO" id="GO:0004252">
    <property type="term" value="F:serine-type endopeptidase activity"/>
    <property type="evidence" value="ECO:0007669"/>
    <property type="project" value="InterPro"/>
</dbReference>
<feature type="chain" id="PRO_5035738436" evidence="8">
    <location>
        <begin position="27"/>
        <end position="320"/>
    </location>
</feature>
<evidence type="ECO:0000256" key="7">
    <source>
        <dbReference type="RuleBase" id="RU363034"/>
    </source>
</evidence>
<proteinExistence type="predicted"/>
<evidence type="ECO:0000313" key="11">
    <source>
        <dbReference type="Proteomes" id="UP000005237"/>
    </source>
</evidence>